<proteinExistence type="predicted"/>
<organism evidence="2 3">
    <name type="scientific">Ascodesmis nigricans</name>
    <dbReference type="NCBI Taxonomy" id="341454"/>
    <lineage>
        <taxon>Eukaryota</taxon>
        <taxon>Fungi</taxon>
        <taxon>Dikarya</taxon>
        <taxon>Ascomycota</taxon>
        <taxon>Pezizomycotina</taxon>
        <taxon>Pezizomycetes</taxon>
        <taxon>Pezizales</taxon>
        <taxon>Ascodesmidaceae</taxon>
        <taxon>Ascodesmis</taxon>
    </lineage>
</organism>
<evidence type="ECO:0000256" key="1">
    <source>
        <dbReference type="SAM" id="SignalP"/>
    </source>
</evidence>
<dbReference type="OrthoDB" id="4509278at2759"/>
<dbReference type="Proteomes" id="UP000298138">
    <property type="component" value="Unassembled WGS sequence"/>
</dbReference>
<accession>A0A4S2MNJ6</accession>
<dbReference type="AlphaFoldDB" id="A0A4S2MNJ6"/>
<reference evidence="2 3" key="1">
    <citation type="submission" date="2019-04" db="EMBL/GenBank/DDBJ databases">
        <title>Comparative genomics and transcriptomics to analyze fruiting body development in filamentous ascomycetes.</title>
        <authorList>
            <consortium name="DOE Joint Genome Institute"/>
            <person name="Lutkenhaus R."/>
            <person name="Traeger S."/>
            <person name="Breuer J."/>
            <person name="Kuo A."/>
            <person name="Lipzen A."/>
            <person name="Pangilinan J."/>
            <person name="Dilworth D."/>
            <person name="Sandor L."/>
            <person name="Poggeler S."/>
            <person name="Barry K."/>
            <person name="Grigoriev I.V."/>
            <person name="Nowrousian M."/>
        </authorList>
    </citation>
    <scope>NUCLEOTIDE SEQUENCE [LARGE SCALE GENOMIC DNA]</scope>
    <source>
        <strain evidence="2 3">CBS 389.68</strain>
    </source>
</reference>
<gene>
    <name evidence="2" type="ORF">EX30DRAFT_343010</name>
</gene>
<keyword evidence="3" id="KW-1185">Reference proteome</keyword>
<protein>
    <submittedName>
        <fullName evidence="2">Uncharacterized protein</fullName>
    </submittedName>
</protein>
<feature type="signal peptide" evidence="1">
    <location>
        <begin position="1"/>
        <end position="18"/>
    </location>
</feature>
<keyword evidence="1" id="KW-0732">Signal</keyword>
<feature type="chain" id="PRO_5020185274" evidence="1">
    <location>
        <begin position="19"/>
        <end position="160"/>
    </location>
</feature>
<evidence type="ECO:0000313" key="3">
    <source>
        <dbReference type="Proteomes" id="UP000298138"/>
    </source>
</evidence>
<dbReference type="EMBL" id="ML220139">
    <property type="protein sequence ID" value="TGZ78633.1"/>
    <property type="molecule type" value="Genomic_DNA"/>
</dbReference>
<sequence>MRFTLLTTLSLLSALVAAHPTAESSLQKREDQVQTATLVFHGAPVEYTLQVPADGSVVETNNDINVNIIDANDYHAFTNCQFTFGGPQQPTLVQSIDNKTGKQSIIVGPPAPVVSVSCQGMCVPVYGMCYGFDNQWIGPCCNGFCAATRCRPWIAPGNVN</sequence>
<dbReference type="InParanoid" id="A0A4S2MNJ6"/>
<evidence type="ECO:0000313" key="2">
    <source>
        <dbReference type="EMBL" id="TGZ78633.1"/>
    </source>
</evidence>
<name>A0A4S2MNJ6_9PEZI</name>